<protein>
    <submittedName>
        <fullName evidence="1">Uncharacterized protein</fullName>
    </submittedName>
</protein>
<evidence type="ECO:0000313" key="1">
    <source>
        <dbReference type="EMBL" id="KKK89830.1"/>
    </source>
</evidence>
<comment type="caution">
    <text evidence="1">The sequence shown here is derived from an EMBL/GenBank/DDBJ whole genome shotgun (WGS) entry which is preliminary data.</text>
</comment>
<organism evidence="1">
    <name type="scientific">marine sediment metagenome</name>
    <dbReference type="NCBI Taxonomy" id="412755"/>
    <lineage>
        <taxon>unclassified sequences</taxon>
        <taxon>metagenomes</taxon>
        <taxon>ecological metagenomes</taxon>
    </lineage>
</organism>
<sequence>MKAFATEGAEEFLSTFRVGALDAGDSFSVIPTRHEVFDYFRDPLQAEAAVCGSIHFLIVFGKIWEVLFEDGLKDIRSAL</sequence>
<reference evidence="1" key="1">
    <citation type="journal article" date="2015" name="Nature">
        <title>Complex archaea that bridge the gap between prokaryotes and eukaryotes.</title>
        <authorList>
            <person name="Spang A."/>
            <person name="Saw J.H."/>
            <person name="Jorgensen S.L."/>
            <person name="Zaremba-Niedzwiedzka K."/>
            <person name="Martijn J."/>
            <person name="Lind A.E."/>
            <person name="van Eijk R."/>
            <person name="Schleper C."/>
            <person name="Guy L."/>
            <person name="Ettema T.J."/>
        </authorList>
    </citation>
    <scope>NUCLEOTIDE SEQUENCE</scope>
</reference>
<accession>A0A0F8ZV64</accession>
<dbReference type="AlphaFoldDB" id="A0A0F8ZV64"/>
<proteinExistence type="predicted"/>
<name>A0A0F8ZV64_9ZZZZ</name>
<gene>
    <name evidence="1" type="ORF">LCGC14_2729150</name>
</gene>
<dbReference type="EMBL" id="LAZR01049359">
    <property type="protein sequence ID" value="KKK89830.1"/>
    <property type="molecule type" value="Genomic_DNA"/>
</dbReference>